<keyword evidence="3" id="KW-1185">Reference proteome</keyword>
<accession>A0ABV9DI00</accession>
<dbReference type="InterPro" id="IPR029030">
    <property type="entry name" value="Caspase-like_dom_sf"/>
</dbReference>
<dbReference type="RefSeq" id="WP_390295020.1">
    <property type="nucleotide sequence ID" value="NZ_JBHSFU010000004.1"/>
</dbReference>
<organism evidence="2 3">
    <name type="scientific">Virgibacillus kekensis</name>
    <dbReference type="NCBI Taxonomy" id="202261"/>
    <lineage>
        <taxon>Bacteria</taxon>
        <taxon>Bacillati</taxon>
        <taxon>Bacillota</taxon>
        <taxon>Bacilli</taxon>
        <taxon>Bacillales</taxon>
        <taxon>Bacillaceae</taxon>
        <taxon>Virgibacillus</taxon>
    </lineage>
</organism>
<feature type="domain" description="Peptidase C14 caspase" evidence="1">
    <location>
        <begin position="2"/>
        <end position="181"/>
    </location>
</feature>
<gene>
    <name evidence="2" type="ORF">ACFO3D_09115</name>
</gene>
<dbReference type="Pfam" id="PF00656">
    <property type="entry name" value="Peptidase_C14"/>
    <property type="match status" value="1"/>
</dbReference>
<dbReference type="EMBL" id="JBHSFU010000004">
    <property type="protein sequence ID" value="MFC4558371.1"/>
    <property type="molecule type" value="Genomic_DNA"/>
</dbReference>
<protein>
    <submittedName>
        <fullName evidence="2">Caspase domain-containing protein</fullName>
    </submittedName>
</protein>
<evidence type="ECO:0000259" key="1">
    <source>
        <dbReference type="Pfam" id="PF00656"/>
    </source>
</evidence>
<dbReference type="Gene3D" id="3.40.50.1460">
    <property type="match status" value="1"/>
</dbReference>
<reference evidence="3" key="1">
    <citation type="journal article" date="2019" name="Int. J. Syst. Evol. Microbiol.">
        <title>The Global Catalogue of Microorganisms (GCM) 10K type strain sequencing project: providing services to taxonomists for standard genome sequencing and annotation.</title>
        <authorList>
            <consortium name="The Broad Institute Genomics Platform"/>
            <consortium name="The Broad Institute Genome Sequencing Center for Infectious Disease"/>
            <person name="Wu L."/>
            <person name="Ma J."/>
        </authorList>
    </citation>
    <scope>NUCLEOTIDE SEQUENCE [LARGE SCALE GENOMIC DNA]</scope>
    <source>
        <strain evidence="3">CGMCC 4.7426</strain>
    </source>
</reference>
<name>A0ABV9DI00_9BACI</name>
<dbReference type="InterPro" id="IPR052039">
    <property type="entry name" value="Caspase-related_regulators"/>
</dbReference>
<dbReference type="Proteomes" id="UP001595989">
    <property type="component" value="Unassembled WGS sequence"/>
</dbReference>
<evidence type="ECO:0000313" key="3">
    <source>
        <dbReference type="Proteomes" id="UP001595989"/>
    </source>
</evidence>
<evidence type="ECO:0000313" key="2">
    <source>
        <dbReference type="EMBL" id="MFC4558371.1"/>
    </source>
</evidence>
<dbReference type="PANTHER" id="PTHR22576:SF37">
    <property type="entry name" value="MUCOSA-ASSOCIATED LYMPHOID TISSUE LYMPHOMA TRANSLOCATION PROTEIN 1"/>
    <property type="match status" value="1"/>
</dbReference>
<comment type="caution">
    <text evidence="2">The sequence shown here is derived from an EMBL/GenBank/DDBJ whole genome shotgun (WGS) entry which is preliminary data.</text>
</comment>
<dbReference type="SUPFAM" id="SSF52129">
    <property type="entry name" value="Caspase-like"/>
    <property type="match status" value="1"/>
</dbReference>
<dbReference type="InterPro" id="IPR011600">
    <property type="entry name" value="Pept_C14_caspase"/>
</dbReference>
<proteinExistence type="predicted"/>
<sequence>MKKALVVGINDYPTAPLNGCVNDATALKNVIETNGDGSPNFDVRLCTDVQTKADLKRLITELFQGDSETALFYFSGHGYIDDIGGYIVTPDAKEHDYGVSMDEILSIANESETKNKIIILDCCHSGAMGTPKTSGGVSSQIVEGVTILTASKDSEPSFEIDGQGIFTSLLLDALKGGAADLSGYITPGSIYAYIDQSLGPWDQRPVFKTNISKFTSLKSVVPQVPTSIIRNLAKYFPQPEQEYQLDPSYEEMNSPDVEVELKKPYAEEENVRIFNDLQKLESVGLVVPVDEEHMYFAAMNSKSCKLTALGFHYWRLVKDKRI</sequence>
<dbReference type="PANTHER" id="PTHR22576">
    <property type="entry name" value="MUCOSA ASSOCIATED LYMPHOID TISSUE LYMPHOMA TRANSLOCATION PROTEIN 1/PARACASPASE"/>
    <property type="match status" value="1"/>
</dbReference>